<dbReference type="EMBL" id="KN831768">
    <property type="protein sequence ID" value="KIM49618.1"/>
    <property type="molecule type" value="Genomic_DNA"/>
</dbReference>
<feature type="compositionally biased region" description="Low complexity" evidence="1">
    <location>
        <begin position="222"/>
        <end position="239"/>
    </location>
</feature>
<dbReference type="STRING" id="686832.A0A0C2YIQ0"/>
<sequence>MPFSSLKQLFSSLFFPSPPKTLTIFDIMSGRDKENSSPIVKGIEHTVVTYLKSQLWRSLSSTSSASQDARDNRSLYKVLDVSLYKVQASLNSYHEYIQAKVRIPPCDSHYKQPVPGEPVPPTEQFIYVRMERRKERQVHLINVVDGLQSSDPDIVRVSCEMIFNARNSGPLAALRKDRFADAKNTPVYRKFLQDLENETPGAPTRAFNSLRPANHGPRHSRSSSSRSSGSPGSNLSGSPEIADRSGLELFTSIFAPLSSSSSHTDGRDVVNFVGERPPTSDTLIHSLNVEPYDFTLLDLGLLAFEIHRADPLYSLFKHQCYWWVAMFIGVIQADIAANHRDRPQPQPLKFDPREELSYNLENVPEASKAIKQQLAALPPTTDDNIEPEPEPEPEPATNPHLQSTYRKVKVIGPHHTMIGIIYERFKFSRGNLKQTLDGFSAEYKAEEDGRKAERQRKEENGQLQLEEERRQREEERRQKEEERRQKEELQERNRKLEEELRRLNSLMGSDKQNR</sequence>
<name>A0A0C2YIQ0_HEBCY</name>
<feature type="region of interest" description="Disordered" evidence="1">
    <location>
        <begin position="443"/>
        <end position="496"/>
    </location>
</feature>
<feature type="region of interest" description="Disordered" evidence="1">
    <location>
        <begin position="379"/>
        <end position="403"/>
    </location>
</feature>
<evidence type="ECO:0000313" key="2">
    <source>
        <dbReference type="EMBL" id="KIM49618.1"/>
    </source>
</evidence>
<accession>A0A0C2YIQ0</accession>
<keyword evidence="3" id="KW-1185">Reference proteome</keyword>
<evidence type="ECO:0000313" key="3">
    <source>
        <dbReference type="Proteomes" id="UP000053424"/>
    </source>
</evidence>
<feature type="region of interest" description="Disordered" evidence="1">
    <location>
        <begin position="198"/>
        <end position="239"/>
    </location>
</feature>
<organism evidence="2 3">
    <name type="scientific">Hebeloma cylindrosporum</name>
    <dbReference type="NCBI Taxonomy" id="76867"/>
    <lineage>
        <taxon>Eukaryota</taxon>
        <taxon>Fungi</taxon>
        <taxon>Dikarya</taxon>
        <taxon>Basidiomycota</taxon>
        <taxon>Agaricomycotina</taxon>
        <taxon>Agaricomycetes</taxon>
        <taxon>Agaricomycetidae</taxon>
        <taxon>Agaricales</taxon>
        <taxon>Agaricineae</taxon>
        <taxon>Hymenogastraceae</taxon>
        <taxon>Hebeloma</taxon>
    </lineage>
</organism>
<proteinExistence type="predicted"/>
<dbReference type="AlphaFoldDB" id="A0A0C2YIQ0"/>
<gene>
    <name evidence="2" type="ORF">M413DRAFT_438790</name>
</gene>
<evidence type="ECO:0000256" key="1">
    <source>
        <dbReference type="SAM" id="MobiDB-lite"/>
    </source>
</evidence>
<dbReference type="Proteomes" id="UP000053424">
    <property type="component" value="Unassembled WGS sequence"/>
</dbReference>
<reference evidence="3" key="2">
    <citation type="submission" date="2015-01" db="EMBL/GenBank/DDBJ databases">
        <title>Evolutionary Origins and Diversification of the Mycorrhizal Mutualists.</title>
        <authorList>
            <consortium name="DOE Joint Genome Institute"/>
            <consortium name="Mycorrhizal Genomics Consortium"/>
            <person name="Kohler A."/>
            <person name="Kuo A."/>
            <person name="Nagy L.G."/>
            <person name="Floudas D."/>
            <person name="Copeland A."/>
            <person name="Barry K.W."/>
            <person name="Cichocki N."/>
            <person name="Veneault-Fourrey C."/>
            <person name="LaButti K."/>
            <person name="Lindquist E.A."/>
            <person name="Lipzen A."/>
            <person name="Lundell T."/>
            <person name="Morin E."/>
            <person name="Murat C."/>
            <person name="Riley R."/>
            <person name="Ohm R."/>
            <person name="Sun H."/>
            <person name="Tunlid A."/>
            <person name="Henrissat B."/>
            <person name="Grigoriev I.V."/>
            <person name="Hibbett D.S."/>
            <person name="Martin F."/>
        </authorList>
    </citation>
    <scope>NUCLEOTIDE SEQUENCE [LARGE SCALE GENOMIC DNA]</scope>
    <source>
        <strain evidence="3">h7</strain>
    </source>
</reference>
<feature type="compositionally biased region" description="Acidic residues" evidence="1">
    <location>
        <begin position="383"/>
        <end position="393"/>
    </location>
</feature>
<protein>
    <submittedName>
        <fullName evidence="2">Uncharacterized protein</fullName>
    </submittedName>
</protein>
<dbReference type="HOGENOM" id="CLU_484892_0_0_1"/>
<reference evidence="2 3" key="1">
    <citation type="submission" date="2014-04" db="EMBL/GenBank/DDBJ databases">
        <authorList>
            <consortium name="DOE Joint Genome Institute"/>
            <person name="Kuo A."/>
            <person name="Gay G."/>
            <person name="Dore J."/>
            <person name="Kohler A."/>
            <person name="Nagy L.G."/>
            <person name="Floudas D."/>
            <person name="Copeland A."/>
            <person name="Barry K.W."/>
            <person name="Cichocki N."/>
            <person name="Veneault-Fourrey C."/>
            <person name="LaButti K."/>
            <person name="Lindquist E.A."/>
            <person name="Lipzen A."/>
            <person name="Lundell T."/>
            <person name="Morin E."/>
            <person name="Murat C."/>
            <person name="Sun H."/>
            <person name="Tunlid A."/>
            <person name="Henrissat B."/>
            <person name="Grigoriev I.V."/>
            <person name="Hibbett D.S."/>
            <person name="Martin F."/>
            <person name="Nordberg H.P."/>
            <person name="Cantor M.N."/>
            <person name="Hua S.X."/>
        </authorList>
    </citation>
    <scope>NUCLEOTIDE SEQUENCE [LARGE SCALE GENOMIC DNA]</scope>
    <source>
        <strain evidence="3">h7</strain>
    </source>
</reference>